<keyword evidence="2" id="KW-1185">Reference proteome</keyword>
<protein>
    <submittedName>
        <fullName evidence="1">Uncharacterized protein</fullName>
    </submittedName>
</protein>
<dbReference type="Proteomes" id="UP001221898">
    <property type="component" value="Unassembled WGS sequence"/>
</dbReference>
<dbReference type="AlphaFoldDB" id="A0AAD7SCF1"/>
<name>A0AAD7SCF1_9TELE</name>
<reference evidence="1" key="1">
    <citation type="journal article" date="2023" name="Science">
        <title>Genome structures resolve the early diversification of teleost fishes.</title>
        <authorList>
            <person name="Parey E."/>
            <person name="Louis A."/>
            <person name="Montfort J."/>
            <person name="Bouchez O."/>
            <person name="Roques C."/>
            <person name="Iampietro C."/>
            <person name="Lluch J."/>
            <person name="Castinel A."/>
            <person name="Donnadieu C."/>
            <person name="Desvignes T."/>
            <person name="Floi Bucao C."/>
            <person name="Jouanno E."/>
            <person name="Wen M."/>
            <person name="Mejri S."/>
            <person name="Dirks R."/>
            <person name="Jansen H."/>
            <person name="Henkel C."/>
            <person name="Chen W.J."/>
            <person name="Zahm M."/>
            <person name="Cabau C."/>
            <person name="Klopp C."/>
            <person name="Thompson A.W."/>
            <person name="Robinson-Rechavi M."/>
            <person name="Braasch I."/>
            <person name="Lecointre G."/>
            <person name="Bobe J."/>
            <person name="Postlethwait J.H."/>
            <person name="Berthelot C."/>
            <person name="Roest Crollius H."/>
            <person name="Guiguen Y."/>
        </authorList>
    </citation>
    <scope>NUCLEOTIDE SEQUENCE</scope>
    <source>
        <strain evidence="1">NC1722</strain>
    </source>
</reference>
<comment type="caution">
    <text evidence="1">The sequence shown here is derived from an EMBL/GenBank/DDBJ whole genome shotgun (WGS) entry which is preliminary data.</text>
</comment>
<organism evidence="1 2">
    <name type="scientific">Aldrovandia affinis</name>
    <dbReference type="NCBI Taxonomy" id="143900"/>
    <lineage>
        <taxon>Eukaryota</taxon>
        <taxon>Metazoa</taxon>
        <taxon>Chordata</taxon>
        <taxon>Craniata</taxon>
        <taxon>Vertebrata</taxon>
        <taxon>Euteleostomi</taxon>
        <taxon>Actinopterygii</taxon>
        <taxon>Neopterygii</taxon>
        <taxon>Teleostei</taxon>
        <taxon>Notacanthiformes</taxon>
        <taxon>Halosauridae</taxon>
        <taxon>Aldrovandia</taxon>
    </lineage>
</organism>
<gene>
    <name evidence="1" type="ORF">AAFF_G00400760</name>
</gene>
<evidence type="ECO:0000313" key="2">
    <source>
        <dbReference type="Proteomes" id="UP001221898"/>
    </source>
</evidence>
<evidence type="ECO:0000313" key="1">
    <source>
        <dbReference type="EMBL" id="KAJ8400037.1"/>
    </source>
</evidence>
<accession>A0AAD7SCF1</accession>
<sequence>MAPPGEDRGSAEERKGLNIPRLCDILSEAVAPSMSLVAHAATADPIPGWRLSRAPRPVEGRLFTGHARNGLRLGFSCMTGSLSQGQSRITPGSDHRWGESTGGAMFFYLHSAQGKVLPPLAAVDGPVRKSSTHLGIERSPLISFPEQSFDDPPRAQTSPCHCPVHVARRPAPPEEEEVIALLPGLPPVINHHRPCRRLEERQNYLHKCM</sequence>
<proteinExistence type="predicted"/>
<dbReference type="EMBL" id="JAINUG010000079">
    <property type="protein sequence ID" value="KAJ8400037.1"/>
    <property type="molecule type" value="Genomic_DNA"/>
</dbReference>